<dbReference type="Pfam" id="PF00135">
    <property type="entry name" value="COesterase"/>
    <property type="match status" value="1"/>
</dbReference>
<dbReference type="InterPro" id="IPR019819">
    <property type="entry name" value="Carboxylesterase_B_CS"/>
</dbReference>
<keyword evidence="1" id="KW-0732">Signal</keyword>
<protein>
    <submittedName>
        <fullName evidence="3">COesterase domain-containing protein</fullName>
    </submittedName>
</protein>
<dbReference type="PROSITE" id="PS00941">
    <property type="entry name" value="CARBOXYLESTERASE_B_2"/>
    <property type="match status" value="1"/>
</dbReference>
<proteinExistence type="predicted"/>
<name>A0A8R1IQB3_CAEJA</name>
<reference evidence="4" key="1">
    <citation type="submission" date="2010-08" db="EMBL/GenBank/DDBJ databases">
        <authorList>
            <consortium name="Caenorhabditis japonica Sequencing Consortium"/>
            <person name="Wilson R.K."/>
        </authorList>
    </citation>
    <scope>NUCLEOTIDE SEQUENCE [LARGE SCALE GENOMIC DNA]</scope>
    <source>
        <strain evidence="4">DF5081</strain>
    </source>
</reference>
<feature type="signal peptide" evidence="1">
    <location>
        <begin position="1"/>
        <end position="16"/>
    </location>
</feature>
<feature type="domain" description="Carboxylesterase type B" evidence="2">
    <location>
        <begin position="26"/>
        <end position="119"/>
    </location>
</feature>
<dbReference type="InterPro" id="IPR050309">
    <property type="entry name" value="Type-B_Carboxylest/Lipase"/>
</dbReference>
<dbReference type="Proteomes" id="UP000005237">
    <property type="component" value="Unassembled WGS sequence"/>
</dbReference>
<accession>A0A8R1IQB3</accession>
<sequence>MLRWFVVLLICSVIAAQQQQSSNYVTVNCSQGPVQGRQVDLGNDNSQLYSGQANVYTGIPYCQPPVDNLRFQPPQPLTTFNTSLLNATYFRPKCPQLNAGAPTNEDCLYLNIYTPQVSNQSVRDYTQVECGGCI</sequence>
<dbReference type="PANTHER" id="PTHR11559">
    <property type="entry name" value="CARBOXYLESTERASE"/>
    <property type="match status" value="1"/>
</dbReference>
<keyword evidence="4" id="KW-1185">Reference proteome</keyword>
<organism evidence="3 4">
    <name type="scientific">Caenorhabditis japonica</name>
    <dbReference type="NCBI Taxonomy" id="281687"/>
    <lineage>
        <taxon>Eukaryota</taxon>
        <taxon>Metazoa</taxon>
        <taxon>Ecdysozoa</taxon>
        <taxon>Nematoda</taxon>
        <taxon>Chromadorea</taxon>
        <taxon>Rhabditida</taxon>
        <taxon>Rhabditina</taxon>
        <taxon>Rhabditomorpha</taxon>
        <taxon>Rhabditoidea</taxon>
        <taxon>Rhabditidae</taxon>
        <taxon>Peloderinae</taxon>
        <taxon>Caenorhabditis</taxon>
    </lineage>
</organism>
<evidence type="ECO:0000259" key="2">
    <source>
        <dbReference type="Pfam" id="PF00135"/>
    </source>
</evidence>
<evidence type="ECO:0000313" key="3">
    <source>
        <dbReference type="EnsemblMetazoa" id="CJA41263.1"/>
    </source>
</evidence>
<dbReference type="InterPro" id="IPR002018">
    <property type="entry name" value="CarbesteraseB"/>
</dbReference>
<evidence type="ECO:0000313" key="4">
    <source>
        <dbReference type="Proteomes" id="UP000005237"/>
    </source>
</evidence>
<reference evidence="3" key="2">
    <citation type="submission" date="2022-06" db="UniProtKB">
        <authorList>
            <consortium name="EnsemblMetazoa"/>
        </authorList>
    </citation>
    <scope>IDENTIFICATION</scope>
    <source>
        <strain evidence="3">DF5081</strain>
    </source>
</reference>
<feature type="chain" id="PRO_5035928062" evidence="1">
    <location>
        <begin position="17"/>
        <end position="134"/>
    </location>
</feature>
<dbReference type="SUPFAM" id="SSF53474">
    <property type="entry name" value="alpha/beta-Hydrolases"/>
    <property type="match status" value="1"/>
</dbReference>
<dbReference type="Gene3D" id="3.40.50.1820">
    <property type="entry name" value="alpha/beta hydrolase"/>
    <property type="match status" value="1"/>
</dbReference>
<evidence type="ECO:0000256" key="1">
    <source>
        <dbReference type="SAM" id="SignalP"/>
    </source>
</evidence>
<dbReference type="InterPro" id="IPR029058">
    <property type="entry name" value="AB_hydrolase_fold"/>
</dbReference>
<dbReference type="AlphaFoldDB" id="A0A8R1IQB3"/>
<dbReference type="EnsemblMetazoa" id="CJA41263.1">
    <property type="protein sequence ID" value="CJA41263.1"/>
    <property type="gene ID" value="WBGene00217111"/>
</dbReference>